<dbReference type="Gene3D" id="3.40.50.150">
    <property type="entry name" value="Vaccinia Virus protein VP39"/>
    <property type="match status" value="1"/>
</dbReference>
<dbReference type="GO" id="GO:0008168">
    <property type="term" value="F:methyltransferase activity"/>
    <property type="evidence" value="ECO:0007669"/>
    <property type="project" value="UniProtKB-KW"/>
</dbReference>
<comment type="caution">
    <text evidence="1">The sequence shown here is derived from an EMBL/GenBank/DDBJ whole genome shotgun (WGS) entry which is preliminary data.</text>
</comment>
<keyword evidence="2" id="KW-1185">Reference proteome</keyword>
<dbReference type="GO" id="GO:0032259">
    <property type="term" value="P:methylation"/>
    <property type="evidence" value="ECO:0007669"/>
    <property type="project" value="UniProtKB-KW"/>
</dbReference>
<dbReference type="RefSeq" id="WP_075714587.1">
    <property type="nucleotide sequence ID" value="NZ_MJIE01000001.1"/>
</dbReference>
<organism evidence="1 2">
    <name type="scientific">Hornefia porci</name>
    <dbReference type="NCBI Taxonomy" id="2652292"/>
    <lineage>
        <taxon>Bacteria</taxon>
        <taxon>Bacillati</taxon>
        <taxon>Bacillota</taxon>
        <taxon>Clostridia</taxon>
        <taxon>Peptostreptococcales</taxon>
        <taxon>Anaerovoracaceae</taxon>
        <taxon>Hornefia</taxon>
    </lineage>
</organism>
<evidence type="ECO:0000313" key="1">
    <source>
        <dbReference type="EMBL" id="OLR56730.1"/>
    </source>
</evidence>
<protein>
    <submittedName>
        <fullName evidence="1">Precorrin-6B methylase</fullName>
    </submittedName>
</protein>
<dbReference type="OrthoDB" id="1925131at2"/>
<dbReference type="InterPro" id="IPR029063">
    <property type="entry name" value="SAM-dependent_MTases_sf"/>
</dbReference>
<accession>A0A1Q9JKI5</accession>
<dbReference type="EMBL" id="MJIE01000001">
    <property type="protein sequence ID" value="OLR56730.1"/>
    <property type="molecule type" value="Genomic_DNA"/>
</dbReference>
<sequence length="302" mass="33594">MANDVIFTNEVILQWLQYFAENTPIDLEQIKMMDVTKKNKNLIPTVESHKAVLAFMEAGDTEIFYHMWNAGLGGCEVWYNEGSDPTGPIKHDDVRFMIDRGINASAGMLVVNPNAVSTYKSGLGDLSVRSSSSQVGSELRNIILSKMHIDAEDTVCVVGGEIIAIDAAFQANEGTVIAVEYNHKQREALEDNIDYFDLRNVRIVDHVDKETLASCPVPDIAFIVASASMEQEIQCLMELNPHIILVVYTLDFVEAGQLKNVFEAHGIKDPEVLQVAISRLGPKNTFEIEPAPWIVSGRREKE</sequence>
<evidence type="ECO:0000313" key="2">
    <source>
        <dbReference type="Proteomes" id="UP000187404"/>
    </source>
</evidence>
<dbReference type="Proteomes" id="UP000187404">
    <property type="component" value="Unassembled WGS sequence"/>
</dbReference>
<name>A0A1Q9JKI5_9FIRM</name>
<keyword evidence="1" id="KW-0808">Transferase</keyword>
<reference evidence="1 2" key="1">
    <citation type="journal article" date="2016" name="Appl. Environ. Microbiol.">
        <title>Function and Phylogeny of Bacterial Butyryl Coenzyme A:Acetate Transferases and Their Diversity in the Proximal Colon of Swine.</title>
        <authorList>
            <person name="Trachsel J."/>
            <person name="Bayles D.O."/>
            <person name="Looft T."/>
            <person name="Levine U.Y."/>
            <person name="Allen H.K."/>
        </authorList>
    </citation>
    <scope>NUCLEOTIDE SEQUENCE [LARGE SCALE GENOMIC DNA]</scope>
    <source>
        <strain evidence="1 2">68-3-10</strain>
    </source>
</reference>
<dbReference type="AlphaFoldDB" id="A0A1Q9JKI5"/>
<keyword evidence="1" id="KW-0489">Methyltransferase</keyword>
<proteinExistence type="predicted"/>
<gene>
    <name evidence="1" type="ORF">BHK98_12035</name>
</gene>
<dbReference type="STRING" id="1261640.BHK98_12035"/>